<keyword evidence="3 4" id="KW-0998">Cell outer membrane</keyword>
<dbReference type="PANTHER" id="PTHR30189">
    <property type="entry name" value="LPS-ASSEMBLY PROTEIN"/>
    <property type="match status" value="1"/>
</dbReference>
<evidence type="ECO:0000313" key="9">
    <source>
        <dbReference type="Proteomes" id="UP000305730"/>
    </source>
</evidence>
<dbReference type="InterPro" id="IPR050218">
    <property type="entry name" value="LptD"/>
</dbReference>
<comment type="function">
    <text evidence="4">Together with LptE, is involved in the assembly of lipopolysaccharide (LPS) at the surface of the outer membrane.</text>
</comment>
<evidence type="ECO:0000256" key="4">
    <source>
        <dbReference type="HAMAP-Rule" id="MF_01411"/>
    </source>
</evidence>
<dbReference type="Pfam" id="PF03968">
    <property type="entry name" value="LptD_N"/>
    <property type="match status" value="1"/>
</dbReference>
<comment type="caution">
    <text evidence="4">Lacks conserved residue(s) required for the propagation of feature annotation.</text>
</comment>
<reference evidence="9 10" key="2">
    <citation type="submission" date="2019-06" db="EMBL/GenBank/DDBJ databases">
        <title>Co-occurence of chitin degradation, pigmentation and bioactivity in marine Pseudoalteromonas.</title>
        <authorList>
            <person name="Sonnenschein E.C."/>
            <person name="Bech P.K."/>
        </authorList>
    </citation>
    <scope>NUCLEOTIDE SEQUENCE [LARGE SCALE GENOMIC DNA]</scope>
    <source>
        <strain evidence="10">S2231</strain>
        <strain evidence="9">S2233</strain>
    </source>
</reference>
<dbReference type="Proteomes" id="UP000307706">
    <property type="component" value="Unassembled WGS sequence"/>
</dbReference>
<dbReference type="GO" id="GO:0009279">
    <property type="term" value="C:cell outer membrane"/>
    <property type="evidence" value="ECO:0007669"/>
    <property type="project" value="UniProtKB-SubCell"/>
</dbReference>
<evidence type="ECO:0000259" key="6">
    <source>
        <dbReference type="Pfam" id="PF04453"/>
    </source>
</evidence>
<dbReference type="Pfam" id="PF04453">
    <property type="entry name" value="LptD"/>
    <property type="match status" value="1"/>
</dbReference>
<comment type="caution">
    <text evidence="8">The sequence shown here is derived from an EMBL/GenBank/DDBJ whole genome shotgun (WGS) entry which is preliminary data.</text>
</comment>
<gene>
    <name evidence="4" type="primary">lptD</name>
    <name evidence="8" type="ORF">CWB96_00670</name>
    <name evidence="7" type="ORF">CWB97_21700</name>
</gene>
<comment type="subunit">
    <text evidence="4">Component of the lipopolysaccharide transport and assembly complex. Interacts with LptE and LptA.</text>
</comment>
<dbReference type="EMBL" id="PNCL01000005">
    <property type="protein sequence ID" value="TMP62678.1"/>
    <property type="molecule type" value="Genomic_DNA"/>
</dbReference>
<dbReference type="HAMAP" id="MF_01411">
    <property type="entry name" value="LPS_assembly_LptD"/>
    <property type="match status" value="1"/>
</dbReference>
<dbReference type="PANTHER" id="PTHR30189:SF1">
    <property type="entry name" value="LPS-ASSEMBLY PROTEIN LPTD"/>
    <property type="match status" value="1"/>
</dbReference>
<dbReference type="RefSeq" id="WP_138598635.1">
    <property type="nucleotide sequence ID" value="NZ_PNCK01000113.1"/>
</dbReference>
<dbReference type="InterPro" id="IPR005653">
    <property type="entry name" value="OstA-like_N"/>
</dbReference>
<reference evidence="8 10" key="1">
    <citation type="submission" date="2017-12" db="EMBL/GenBank/DDBJ databases">
        <authorList>
            <person name="Paulsen S."/>
            <person name="Gram L.K."/>
        </authorList>
    </citation>
    <scope>NUCLEOTIDE SEQUENCE [LARGE SCALE GENOMIC DNA]</scope>
    <source>
        <strain evidence="8 10">S2231</strain>
        <strain evidence="7">S2233</strain>
    </source>
</reference>
<feature type="chain" id="PRO_5024520165" description="LPS-assembly protein LptD" evidence="4">
    <location>
        <begin position="20"/>
        <end position="749"/>
    </location>
</feature>
<comment type="similarity">
    <text evidence="4">Belongs to the LptD family.</text>
</comment>
<protein>
    <recommendedName>
        <fullName evidence="4">LPS-assembly protein LptD</fullName>
    </recommendedName>
</protein>
<evidence type="ECO:0000313" key="7">
    <source>
        <dbReference type="EMBL" id="TMP38524.1"/>
    </source>
</evidence>
<keyword evidence="9" id="KW-1185">Reference proteome</keyword>
<feature type="domain" description="Organic solvent tolerance-like N-terminal" evidence="5">
    <location>
        <begin position="50"/>
        <end position="180"/>
    </location>
</feature>
<accession>A0A5S3XVX0</accession>
<dbReference type="AlphaFoldDB" id="A0A5S3XVX0"/>
<evidence type="ECO:0000256" key="2">
    <source>
        <dbReference type="ARBA" id="ARBA00023136"/>
    </source>
</evidence>
<dbReference type="GO" id="GO:0015920">
    <property type="term" value="P:lipopolysaccharide transport"/>
    <property type="evidence" value="ECO:0007669"/>
    <property type="project" value="InterPro"/>
</dbReference>
<evidence type="ECO:0000313" key="10">
    <source>
        <dbReference type="Proteomes" id="UP000307706"/>
    </source>
</evidence>
<dbReference type="GO" id="GO:1990351">
    <property type="term" value="C:transporter complex"/>
    <property type="evidence" value="ECO:0007669"/>
    <property type="project" value="TreeGrafter"/>
</dbReference>
<name>A0A5S3XVX0_9GAMM</name>
<comment type="subcellular location">
    <subcellularLocation>
        <location evidence="4">Cell outer membrane</location>
    </subcellularLocation>
</comment>
<dbReference type="Proteomes" id="UP000305730">
    <property type="component" value="Unassembled WGS sequence"/>
</dbReference>
<feature type="signal peptide" evidence="4">
    <location>
        <begin position="1"/>
        <end position="19"/>
    </location>
</feature>
<dbReference type="GO" id="GO:0043165">
    <property type="term" value="P:Gram-negative-bacterium-type cell outer membrane assembly"/>
    <property type="evidence" value="ECO:0007669"/>
    <property type="project" value="UniProtKB-UniRule"/>
</dbReference>
<dbReference type="OrthoDB" id="9760225at2"/>
<dbReference type="EMBL" id="PNCK01000113">
    <property type="protein sequence ID" value="TMP38524.1"/>
    <property type="molecule type" value="Genomic_DNA"/>
</dbReference>
<evidence type="ECO:0000256" key="3">
    <source>
        <dbReference type="ARBA" id="ARBA00023237"/>
    </source>
</evidence>
<evidence type="ECO:0000313" key="8">
    <source>
        <dbReference type="EMBL" id="TMP62678.1"/>
    </source>
</evidence>
<organism evidence="8 10">
    <name type="scientific">Pseudoalteromonas citrea</name>
    <dbReference type="NCBI Taxonomy" id="43655"/>
    <lineage>
        <taxon>Bacteria</taxon>
        <taxon>Pseudomonadati</taxon>
        <taxon>Pseudomonadota</taxon>
        <taxon>Gammaproteobacteria</taxon>
        <taxon>Alteromonadales</taxon>
        <taxon>Pseudoalteromonadaceae</taxon>
        <taxon>Pseudoalteromonas</taxon>
    </lineage>
</organism>
<feature type="domain" description="LptD C-terminal" evidence="6">
    <location>
        <begin position="289"/>
        <end position="655"/>
    </location>
</feature>
<proteinExistence type="inferred from homology"/>
<evidence type="ECO:0000256" key="1">
    <source>
        <dbReference type="ARBA" id="ARBA00022729"/>
    </source>
</evidence>
<dbReference type="InterPro" id="IPR020889">
    <property type="entry name" value="LipoPS_assembly_LptD"/>
</dbReference>
<reference evidence="8" key="3">
    <citation type="submission" date="2019-09" db="EMBL/GenBank/DDBJ databases">
        <title>Co-occurence of chitin degradation, pigmentation and bioactivity in marine Pseudoalteromonas.</title>
        <authorList>
            <person name="Sonnenschein E.C."/>
            <person name="Bech P.K."/>
        </authorList>
    </citation>
    <scope>NUCLEOTIDE SEQUENCE</scope>
    <source>
        <strain evidence="8">S2231</strain>
        <strain evidence="7">S2233</strain>
    </source>
</reference>
<sequence length="749" mass="85174" precursor="true">MRKTWGVALLTLSSAPALATSESTPMQCSQYFQPKNWLPLSSLPKNAIDIQADDVEMQGTASAEFSGNVDINTTKMRLSASSALIDKERGLLNATGPLTYQDAFTVVKSSGLYADLNNNDISLLGADYQLTQQVGRGGAEKLYASEKEISLYNSSFTTCPVEAPFWQLEASTITLSKQDGWGESYNAVLKVLDTPIIYIPYFTFPIDDRRKSGLLAPVLSSSSSKYGFGMALPFYWNIAPNYDATITPRYMSKKGLQLISEFRYLTAQHQGLIGVEYLNKDDAEPQLDSRYLVHWQQQSYFNEQWRLSIDVTNISDDAYLTDLDSKYGNQTETQLNRTGILSYLGDDWLTDIKLQNFEVLGDHTESYAALPQISWRNRTPYQWQNLSFSFLGDLSHFRNDNLVITEASRLHIEPSVRFSVEDYAWSFLAETSLLHTHYEQDGDFSNTSYEKSVSRTMPKVRMHTQLNFERKTKLFNNVGIQTLEPQIQYLYAPKREQNNIGLYDTTRLQDDFAGLFREQRFSGVDRIAQANQFTLGATTRVFDNDSTERFNFSIGQIIYLSDDVKPSAQASNVETNYNALFAAETMVHWHRRWYFSAGMQYDADSKDLIQSHTTLNYRGDNNKLVQLNHRYANSVSGYEIDQIGIFSSLPINQNWQFVARYHRDLNASRSVEVFAGIQYDSCCWAIQITGGRHIETDLNQTINHDNAQFDTSIGFNFVFKGLGGKSNNGASQLLQQGIFGYRRPYFLNN</sequence>
<keyword evidence="2 4" id="KW-0472">Membrane</keyword>
<evidence type="ECO:0000259" key="5">
    <source>
        <dbReference type="Pfam" id="PF03968"/>
    </source>
</evidence>
<keyword evidence="1 4" id="KW-0732">Signal</keyword>
<dbReference type="InterPro" id="IPR007543">
    <property type="entry name" value="LptD_C"/>
</dbReference>